<dbReference type="PATRIC" id="fig|1331060.3.peg.1087"/>
<proteinExistence type="predicted"/>
<sequence length="130" mass="14009">MQRERVAQRRLSCATGRQQDIVARQRAAGFSTLSASAYCVTVLTRAGRDGTLRFVTLRNGQTTPAIAFDTGFVSGFLKRETLPDDAPVMATLMPIAERCLAQTETDHDLCNAAGHMLGVRAARGELVPAS</sequence>
<comment type="caution">
    <text evidence="1">The sequence shown here is derived from an EMBL/GenBank/DDBJ whole genome shotgun (WGS) entry which is preliminary data.</text>
</comment>
<evidence type="ECO:0000313" key="1">
    <source>
        <dbReference type="EMBL" id="EQB16954.1"/>
    </source>
</evidence>
<dbReference type="EMBL" id="ATDP01000073">
    <property type="protein sequence ID" value="EQB16954.1"/>
    <property type="molecule type" value="Genomic_DNA"/>
</dbReference>
<keyword evidence="2" id="KW-1185">Reference proteome</keyword>
<reference evidence="1 2" key="1">
    <citation type="journal article" date="2013" name="Genome Announc.">
        <title>Draft Genome Sequence of Sphingobium lactosutens Strain DS20T, Isolated from a Hexachlorocyclohexane Dumpsite.</title>
        <authorList>
            <person name="Kumar R."/>
            <person name="Dwivedi V."/>
            <person name="Negi V."/>
            <person name="Khurana J.P."/>
            <person name="Lal R."/>
        </authorList>
    </citation>
    <scope>NUCLEOTIDE SEQUENCE [LARGE SCALE GENOMIC DNA]</scope>
    <source>
        <strain evidence="1 2">DS20</strain>
    </source>
</reference>
<accession>T0J4R7</accession>
<dbReference type="AlphaFoldDB" id="T0J4R7"/>
<name>T0J4R7_9SPHN</name>
<organism evidence="1 2">
    <name type="scientific">Sphingobium lactosutens DS20</name>
    <dbReference type="NCBI Taxonomy" id="1331060"/>
    <lineage>
        <taxon>Bacteria</taxon>
        <taxon>Pseudomonadati</taxon>
        <taxon>Pseudomonadota</taxon>
        <taxon>Alphaproteobacteria</taxon>
        <taxon>Sphingomonadales</taxon>
        <taxon>Sphingomonadaceae</taxon>
        <taxon>Sphingobium</taxon>
    </lineage>
</organism>
<protein>
    <submittedName>
        <fullName evidence="1">Uncharacterized protein</fullName>
    </submittedName>
</protein>
<gene>
    <name evidence="1" type="ORF">RLDS_05830</name>
</gene>
<dbReference type="Proteomes" id="UP000015531">
    <property type="component" value="Unassembled WGS sequence"/>
</dbReference>
<evidence type="ECO:0000313" key="2">
    <source>
        <dbReference type="Proteomes" id="UP000015531"/>
    </source>
</evidence>